<comment type="caution">
    <text evidence="1">The sequence shown here is derived from an EMBL/GenBank/DDBJ whole genome shotgun (WGS) entry which is preliminary data.</text>
</comment>
<dbReference type="EMBL" id="JBJURJ010000020">
    <property type="protein sequence ID" value="MFM9331658.1"/>
    <property type="molecule type" value="Genomic_DNA"/>
</dbReference>
<organism evidence="1 2">
    <name type="scientific">Paenibacillus mesotrionivorans</name>
    <dbReference type="NCBI Taxonomy" id="3160968"/>
    <lineage>
        <taxon>Bacteria</taxon>
        <taxon>Bacillati</taxon>
        <taxon>Bacillota</taxon>
        <taxon>Bacilli</taxon>
        <taxon>Bacillales</taxon>
        <taxon>Paenibacillaceae</taxon>
        <taxon>Paenibacillus</taxon>
    </lineage>
</organism>
<accession>A0ACC7P3W0</accession>
<sequence length="126" mass="14362">MNDIINEFPYPIQILLFLISGVILVICYIKLKKINRIFGLGILLIGISCFYQMGSLILNYFYSSDLLSSNRFILFLIFFVGLILVAIAGFQMSHNQRELRRLLLMGILLMLVCAMGIGIIILLKIQ</sequence>
<protein>
    <submittedName>
        <fullName evidence="1">Uncharacterized protein</fullName>
    </submittedName>
</protein>
<name>A0ACC7P3W0_9BACL</name>
<gene>
    <name evidence="1" type="ORF">ACI1P1_25490</name>
</gene>
<evidence type="ECO:0000313" key="1">
    <source>
        <dbReference type="EMBL" id="MFM9331658.1"/>
    </source>
</evidence>
<evidence type="ECO:0000313" key="2">
    <source>
        <dbReference type="Proteomes" id="UP001631969"/>
    </source>
</evidence>
<keyword evidence="2" id="KW-1185">Reference proteome</keyword>
<reference evidence="1" key="1">
    <citation type="submission" date="2024-12" db="EMBL/GenBank/DDBJ databases">
        <authorList>
            <person name="Wu N."/>
        </authorList>
    </citation>
    <scope>NUCLEOTIDE SEQUENCE</scope>
    <source>
        <strain evidence="1">P15</strain>
    </source>
</reference>
<dbReference type="Proteomes" id="UP001631969">
    <property type="component" value="Unassembled WGS sequence"/>
</dbReference>
<proteinExistence type="predicted"/>